<dbReference type="InterPro" id="IPR042088">
    <property type="entry name" value="OligoPept_F_C"/>
</dbReference>
<dbReference type="KEGG" id="clt:CM240_2145"/>
<evidence type="ECO:0000256" key="1">
    <source>
        <dbReference type="ARBA" id="ARBA00022670"/>
    </source>
</evidence>
<keyword evidence="10" id="KW-1185">Reference proteome</keyword>
<dbReference type="EMBL" id="HG917868">
    <property type="protein sequence ID" value="CDM69302.1"/>
    <property type="molecule type" value="Genomic_DNA"/>
</dbReference>
<keyword evidence="1 6" id="KW-0645">Protease</keyword>
<dbReference type="Gene3D" id="1.10.1370.20">
    <property type="entry name" value="Oligoendopeptidase f, C-terminal domain"/>
    <property type="match status" value="1"/>
</dbReference>
<evidence type="ECO:0000256" key="3">
    <source>
        <dbReference type="ARBA" id="ARBA00022801"/>
    </source>
</evidence>
<dbReference type="PATRIC" id="fig|1216932.3.peg.2145"/>
<dbReference type="GO" id="GO:0004222">
    <property type="term" value="F:metalloendopeptidase activity"/>
    <property type="evidence" value="ECO:0007669"/>
    <property type="project" value="InterPro"/>
</dbReference>
<dbReference type="InterPro" id="IPR013647">
    <property type="entry name" value="OligopepF_N_dom"/>
</dbReference>
<feature type="domain" description="Peptidase M3A/M3B catalytic" evidence="7">
    <location>
        <begin position="193"/>
        <end position="573"/>
    </location>
</feature>
<dbReference type="eggNOG" id="COG1164">
    <property type="taxonomic scope" value="Bacteria"/>
</dbReference>
<keyword evidence="3 6" id="KW-0378">Hydrolase</keyword>
<dbReference type="AlphaFoldDB" id="W6S4M9"/>
<dbReference type="InterPro" id="IPR011977">
    <property type="entry name" value="Pept_M3B_clade3"/>
</dbReference>
<dbReference type="PANTHER" id="PTHR34217">
    <property type="entry name" value="METAL-DEPENDENT CARBOXYPEPTIDASE"/>
    <property type="match status" value="1"/>
</dbReference>
<evidence type="ECO:0000313" key="9">
    <source>
        <dbReference type="EMBL" id="CDM69302.1"/>
    </source>
</evidence>
<dbReference type="OrthoDB" id="9769691at2"/>
<dbReference type="InterPro" id="IPR001567">
    <property type="entry name" value="Pept_M3A_M3B_dom"/>
</dbReference>
<dbReference type="GO" id="GO:0006508">
    <property type="term" value="P:proteolysis"/>
    <property type="evidence" value="ECO:0007669"/>
    <property type="project" value="UniProtKB-KW"/>
</dbReference>
<dbReference type="Pfam" id="PF08439">
    <property type="entry name" value="Peptidase_M3_N"/>
    <property type="match status" value="1"/>
</dbReference>
<comment type="cofactor">
    <cofactor evidence="6">
        <name>Zn(2+)</name>
        <dbReference type="ChEBI" id="CHEBI:29105"/>
    </cofactor>
    <text evidence="6">Binds 1 zinc ion.</text>
</comment>
<keyword evidence="4 6" id="KW-0862">Zinc</keyword>
<dbReference type="SUPFAM" id="SSF55486">
    <property type="entry name" value="Metalloproteases ('zincins'), catalytic domain"/>
    <property type="match status" value="1"/>
</dbReference>
<evidence type="ECO:0000259" key="7">
    <source>
        <dbReference type="Pfam" id="PF01432"/>
    </source>
</evidence>
<evidence type="ECO:0000256" key="6">
    <source>
        <dbReference type="RuleBase" id="RU003435"/>
    </source>
</evidence>
<evidence type="ECO:0000313" key="10">
    <source>
        <dbReference type="Proteomes" id="UP000019426"/>
    </source>
</evidence>
<dbReference type="Gene3D" id="1.20.140.70">
    <property type="entry name" value="Oligopeptidase f, N-terminal domain"/>
    <property type="match status" value="1"/>
</dbReference>
<evidence type="ECO:0000259" key="8">
    <source>
        <dbReference type="Pfam" id="PF08439"/>
    </source>
</evidence>
<dbReference type="InterPro" id="IPR001333">
    <property type="entry name" value="Peptidase_M32_Taq"/>
</dbReference>
<dbReference type="GO" id="GO:0004181">
    <property type="term" value="F:metallocarboxypeptidase activity"/>
    <property type="evidence" value="ECO:0007669"/>
    <property type="project" value="InterPro"/>
</dbReference>
<dbReference type="GO" id="GO:0046872">
    <property type="term" value="F:metal ion binding"/>
    <property type="evidence" value="ECO:0007669"/>
    <property type="project" value="UniProtKB-UniRule"/>
</dbReference>
<dbReference type="PANTHER" id="PTHR34217:SF1">
    <property type="entry name" value="CARBOXYPEPTIDASE 1"/>
    <property type="match status" value="1"/>
</dbReference>
<comment type="similarity">
    <text evidence="6">Belongs to the peptidase M3 family.</text>
</comment>
<dbReference type="InterPro" id="IPR034006">
    <property type="entry name" value="M3B_PepF_2"/>
</dbReference>
<reference evidence="9 10" key="1">
    <citation type="submission" date="2013-11" db="EMBL/GenBank/DDBJ databases">
        <title>Complete genome sequence of Clostridum sp. M2/40.</title>
        <authorList>
            <person name="Wibberg D."/>
            <person name="Puehler A."/>
            <person name="Schlueter A."/>
        </authorList>
    </citation>
    <scope>NUCLEOTIDE SEQUENCE [LARGE SCALE GENOMIC DNA]</scope>
    <source>
        <strain evidence="10">M2/40</strain>
    </source>
</reference>
<accession>W6S4M9</accession>
<dbReference type="Proteomes" id="UP000019426">
    <property type="component" value="Chromosome M2/40_rep1"/>
</dbReference>
<keyword evidence="5 6" id="KW-0482">Metalloprotease</keyword>
<dbReference type="CDD" id="cd09607">
    <property type="entry name" value="M3B_PepF"/>
    <property type="match status" value="1"/>
</dbReference>
<evidence type="ECO:0000256" key="4">
    <source>
        <dbReference type="ARBA" id="ARBA00022833"/>
    </source>
</evidence>
<dbReference type="STRING" id="1216932.CM240_2145"/>
<dbReference type="RefSeq" id="WP_044039022.1">
    <property type="nucleotide sequence ID" value="NZ_HG917868.1"/>
</dbReference>
<gene>
    <name evidence="9" type="ORF">CM240_2145</name>
</gene>
<name>W6S4M9_9CLOT</name>
<protein>
    <submittedName>
        <fullName evidence="9">Oligoendopeptidase, pepF/M3 family</fullName>
    </submittedName>
</protein>
<proteinExistence type="inferred from homology"/>
<evidence type="ECO:0000256" key="2">
    <source>
        <dbReference type="ARBA" id="ARBA00022723"/>
    </source>
</evidence>
<sequence>MEGKWSLKEIYNGFDDDKFKEDINKGKTIIEEFKVLANSSETLNDRELLEKYIKLTLKCNDVIGKAYEFCNLTYAVDTKDINAQRYMDVLENQLSSITEYDSKIKLQVGKVKNLEALVKESEIIKEHKFFIEEIINDVKYILSPEVENVIAKMKNTGSVAWAKLRDGETSVVKVKVNKNGKEEEIPLTVARNLAYDKSEEIRKKAYEAELQAYKSIDESVAAALNGIKGEVITVTSLRGYESPLQEALFSSRMSEKTLDALISAIEEYYPVFRKYLKRKGEILGHKNGLPFYDLFAPIGELTREIPFEEGKKIVLDNFYNFSTKLGDFAKNAMENQWIDVYPRDGKVGGAFCSTITSIKESRVMLNYGGNFTDVVTMAHELGHGYHGSVLKDETAINNEYPMPLAETASTFCETLLKTNMINTLPKEEALTVLEGEISDATQVILDIMSRFIFEKEVFEKRKEAALSVEELCNIMIEAQKATYGDGLDENYLHPYMWICKPHYYDGDYNFYNYPYAFGQLFAKGLYKLYEEKGEEFIEEYDKLLKSTGKMNIVDVGKTIGIDFEDKSFWITSLKAMEKDIDKFLELTEDLIK</sequence>
<dbReference type="HOGENOM" id="CLU_021290_3_1_9"/>
<evidence type="ECO:0000256" key="5">
    <source>
        <dbReference type="ARBA" id="ARBA00023049"/>
    </source>
</evidence>
<organism evidence="9 10">
    <name type="scientific">Clostridium bornimense</name>
    <dbReference type="NCBI Taxonomy" id="1216932"/>
    <lineage>
        <taxon>Bacteria</taxon>
        <taxon>Bacillati</taxon>
        <taxon>Bacillota</taxon>
        <taxon>Clostridia</taxon>
        <taxon>Eubacteriales</taxon>
        <taxon>Clostridiaceae</taxon>
        <taxon>Clostridium</taxon>
    </lineage>
</organism>
<keyword evidence="2 6" id="KW-0479">Metal-binding</keyword>
<dbReference type="Pfam" id="PF01432">
    <property type="entry name" value="Peptidase_M3"/>
    <property type="match status" value="1"/>
</dbReference>
<feature type="domain" description="Oligopeptidase F N-terminal" evidence="8">
    <location>
        <begin position="113"/>
        <end position="166"/>
    </location>
</feature>
<dbReference type="NCBIfam" id="TIGR02290">
    <property type="entry name" value="M3_fam_3"/>
    <property type="match status" value="1"/>
</dbReference>